<proteinExistence type="predicted"/>
<dbReference type="PROSITE" id="PS51257">
    <property type="entry name" value="PROKAR_LIPOPROTEIN"/>
    <property type="match status" value="1"/>
</dbReference>
<sequence length="308" mass="31838">MKRVVAPFLLSALLAGCVPAPLRANPEAAVRLSVAPAAAPAQPLTGESSLYRFPGPGALNVRTEPGALVTAIVLPPGGGAQVGQTVRTVPGETAQLPLPATEGFTQVFTVASLVPLDLGSAAGARSVNDIGAAVQRATQGAPRTAYTVATTVYRAERLGSLRVETSVPGAQVRVNGRSAGLAPVTLGDLPAGQVEVTATREGYRPASQRVNIVGDRATDVTLNLRPLTGTLRVESPVAADVLVERRLLGLVLPGQPLELPVRSGVVSLNVVPRDRALAPQTLLVRVNTDQLSRIECTLAGSAFRCDVR</sequence>
<feature type="chain" id="PRO_5046007346" evidence="1">
    <location>
        <begin position="25"/>
        <end position="308"/>
    </location>
</feature>
<evidence type="ECO:0000313" key="4">
    <source>
        <dbReference type="Proteomes" id="UP001596317"/>
    </source>
</evidence>
<reference evidence="4" key="1">
    <citation type="journal article" date="2019" name="Int. J. Syst. Evol. Microbiol.">
        <title>The Global Catalogue of Microorganisms (GCM) 10K type strain sequencing project: providing services to taxonomists for standard genome sequencing and annotation.</title>
        <authorList>
            <consortium name="The Broad Institute Genomics Platform"/>
            <consortium name="The Broad Institute Genome Sequencing Center for Infectious Disease"/>
            <person name="Wu L."/>
            <person name="Ma J."/>
        </authorList>
    </citation>
    <scope>NUCLEOTIDE SEQUENCE [LARGE SCALE GENOMIC DNA]</scope>
    <source>
        <strain evidence="4">CCUG 63830</strain>
    </source>
</reference>
<keyword evidence="4" id="KW-1185">Reference proteome</keyword>
<dbReference type="Pfam" id="PF08308">
    <property type="entry name" value="PEGA"/>
    <property type="match status" value="1"/>
</dbReference>
<organism evidence="3 4">
    <name type="scientific">Deinococcus multiflagellatus</name>
    <dbReference type="NCBI Taxonomy" id="1656887"/>
    <lineage>
        <taxon>Bacteria</taxon>
        <taxon>Thermotogati</taxon>
        <taxon>Deinococcota</taxon>
        <taxon>Deinococci</taxon>
        <taxon>Deinococcales</taxon>
        <taxon>Deinococcaceae</taxon>
        <taxon>Deinococcus</taxon>
    </lineage>
</organism>
<dbReference type="PANTHER" id="PTHR36194">
    <property type="entry name" value="S-LAYER-LIKE PROTEIN"/>
    <property type="match status" value="1"/>
</dbReference>
<dbReference type="RefSeq" id="WP_224606741.1">
    <property type="nucleotide sequence ID" value="NZ_JAIQXV010000004.1"/>
</dbReference>
<comment type="caution">
    <text evidence="3">The sequence shown here is derived from an EMBL/GenBank/DDBJ whole genome shotgun (WGS) entry which is preliminary data.</text>
</comment>
<evidence type="ECO:0000256" key="1">
    <source>
        <dbReference type="SAM" id="SignalP"/>
    </source>
</evidence>
<dbReference type="InterPro" id="IPR013229">
    <property type="entry name" value="PEGA"/>
</dbReference>
<protein>
    <submittedName>
        <fullName evidence="3">PEGA domain-containing protein</fullName>
    </submittedName>
</protein>
<dbReference type="Proteomes" id="UP001596317">
    <property type="component" value="Unassembled WGS sequence"/>
</dbReference>
<evidence type="ECO:0000259" key="2">
    <source>
        <dbReference type="Pfam" id="PF08308"/>
    </source>
</evidence>
<name>A0ABW1ZJI5_9DEIO</name>
<dbReference type="PANTHER" id="PTHR36194:SF1">
    <property type="entry name" value="S-LAYER-LIKE PROTEIN"/>
    <property type="match status" value="1"/>
</dbReference>
<gene>
    <name evidence="3" type="ORF">ACFP90_09760</name>
</gene>
<feature type="domain" description="PEGA" evidence="2">
    <location>
        <begin position="159"/>
        <end position="226"/>
    </location>
</feature>
<accession>A0ABW1ZJI5</accession>
<keyword evidence="1" id="KW-0732">Signal</keyword>
<evidence type="ECO:0000313" key="3">
    <source>
        <dbReference type="EMBL" id="MFC6660608.1"/>
    </source>
</evidence>
<feature type="signal peptide" evidence="1">
    <location>
        <begin position="1"/>
        <end position="24"/>
    </location>
</feature>
<dbReference type="EMBL" id="JBHSWB010000001">
    <property type="protein sequence ID" value="MFC6660608.1"/>
    <property type="molecule type" value="Genomic_DNA"/>
</dbReference>